<proteinExistence type="predicted"/>
<evidence type="ECO:0000313" key="2">
    <source>
        <dbReference type="Proteomes" id="UP000053573"/>
    </source>
</evidence>
<organism evidence="1 2">
    <name type="scientific">Blastomyces silverae</name>
    <dbReference type="NCBI Taxonomy" id="2060906"/>
    <lineage>
        <taxon>Eukaryota</taxon>
        <taxon>Fungi</taxon>
        <taxon>Dikarya</taxon>
        <taxon>Ascomycota</taxon>
        <taxon>Pezizomycotina</taxon>
        <taxon>Eurotiomycetes</taxon>
        <taxon>Eurotiomycetidae</taxon>
        <taxon>Onygenales</taxon>
        <taxon>Ajellomycetaceae</taxon>
        <taxon>Blastomyces</taxon>
    </lineage>
</organism>
<name>A0A0H1BPU5_9EURO</name>
<dbReference type="Proteomes" id="UP000053573">
    <property type="component" value="Unassembled WGS sequence"/>
</dbReference>
<comment type="caution">
    <text evidence="1">The sequence shown here is derived from an EMBL/GenBank/DDBJ whole genome shotgun (WGS) entry which is preliminary data.</text>
</comment>
<protein>
    <submittedName>
        <fullName evidence="1">Uncharacterized protein</fullName>
    </submittedName>
</protein>
<feature type="non-terminal residue" evidence="1">
    <location>
        <position position="91"/>
    </location>
</feature>
<accession>A0A0H1BPU5</accession>
<dbReference type="AlphaFoldDB" id="A0A0H1BPU5"/>
<reference evidence="2" key="1">
    <citation type="journal article" date="2015" name="PLoS Genet.">
        <title>The dynamic genome and transcriptome of the human fungal pathogen Blastomyces and close relative Emmonsia.</title>
        <authorList>
            <person name="Munoz J.F."/>
            <person name="Gauthier G.M."/>
            <person name="Desjardins C.A."/>
            <person name="Gallo J.E."/>
            <person name="Holder J."/>
            <person name="Sullivan T.D."/>
            <person name="Marty A.J."/>
            <person name="Carmen J.C."/>
            <person name="Chen Z."/>
            <person name="Ding L."/>
            <person name="Gujja S."/>
            <person name="Magrini V."/>
            <person name="Misas E."/>
            <person name="Mitreva M."/>
            <person name="Priest M."/>
            <person name="Saif S."/>
            <person name="Whiston E.A."/>
            <person name="Young S."/>
            <person name="Zeng Q."/>
            <person name="Goldman W.E."/>
            <person name="Mardis E.R."/>
            <person name="Taylor J.W."/>
            <person name="McEwen J.G."/>
            <person name="Clay O.K."/>
            <person name="Klein B.S."/>
            <person name="Cuomo C.A."/>
        </authorList>
    </citation>
    <scope>NUCLEOTIDE SEQUENCE [LARGE SCALE GENOMIC DNA]</scope>
    <source>
        <strain evidence="2">UAMH 139</strain>
    </source>
</reference>
<evidence type="ECO:0000313" key="1">
    <source>
        <dbReference type="EMBL" id="KLJ13325.1"/>
    </source>
</evidence>
<keyword evidence="2" id="KW-1185">Reference proteome</keyword>
<dbReference type="OrthoDB" id="10564870at2759"/>
<gene>
    <name evidence="1" type="ORF">EMPG_11755</name>
</gene>
<sequence length="91" mass="10610">KEEINNLLTQYVEELDAVKLRAGLAQRFPPITYPKDNLCLQANKLDGQTASKRARQMRRCDQAQYQSDPPSRLHYHSIHARHGSVHLFRRI</sequence>
<feature type="non-terminal residue" evidence="1">
    <location>
        <position position="1"/>
    </location>
</feature>
<dbReference type="EMBL" id="LDEV01000399">
    <property type="protein sequence ID" value="KLJ13325.1"/>
    <property type="molecule type" value="Genomic_DNA"/>
</dbReference>